<keyword evidence="2 5" id="KW-0436">Ligase</keyword>
<keyword evidence="6" id="KW-1185">Reference proteome</keyword>
<reference evidence="5" key="1">
    <citation type="journal article" date="2021" name="Microb. Physiol.">
        <title>Proteogenomic Insights into the Physiology of Marine, Sulfate-Reducing, Filamentous Desulfonema limicola and Desulfonema magnum.</title>
        <authorList>
            <person name="Schnaars V."/>
            <person name="Wohlbrand L."/>
            <person name="Scheve S."/>
            <person name="Hinrichs C."/>
            <person name="Reinhardt R."/>
            <person name="Rabus R."/>
        </authorList>
    </citation>
    <scope>NUCLEOTIDE SEQUENCE</scope>
    <source>
        <strain evidence="5">5ac10</strain>
    </source>
</reference>
<organism evidence="5 6">
    <name type="scientific">Desulfonema limicola</name>
    <dbReference type="NCBI Taxonomy" id="45656"/>
    <lineage>
        <taxon>Bacteria</taxon>
        <taxon>Pseudomonadati</taxon>
        <taxon>Thermodesulfobacteriota</taxon>
        <taxon>Desulfobacteria</taxon>
        <taxon>Desulfobacterales</taxon>
        <taxon>Desulfococcaceae</taxon>
        <taxon>Desulfonema</taxon>
    </lineage>
</organism>
<dbReference type="InterPro" id="IPR011761">
    <property type="entry name" value="ATP-grasp"/>
</dbReference>
<gene>
    <name evidence="5" type="primary">ddl1</name>
    <name evidence="5" type="ORF">dnl_25940</name>
</gene>
<sequence>MRIAVVHNRVKDNSLPDEQDVLKQADAVFNALVTLGHETICLPCDLNLENLKTRIEEFQPHIIFNLAESLDRHGRLIHVVPGLLDALKIPYTGAPADAQYQTSHKIMAKERMRAAGLPTPDWINPFPHDLLYLGEYSQKPGNQVEKQWIIKSLWEHASLGIDEDNIIFSKPENIPGLLKIRSYALAGACFAEIYIEGREFNLSLLGNGKCVKVLPPAEILFKGYDHNMPKIVGYKAKWMEDTYEYHNTPRSFDFLPEDKPLLKNLEELAMCCWKVFGLRGYARVDFRVDIYNNPYILEINANPCISPDAGFAAALDRAGISYKNAVEHILKDTHVPNSQDI</sequence>
<dbReference type="PANTHER" id="PTHR23132">
    <property type="entry name" value="D-ALANINE--D-ALANINE LIGASE"/>
    <property type="match status" value="1"/>
</dbReference>
<evidence type="ECO:0000313" key="5">
    <source>
        <dbReference type="EMBL" id="QTA80297.1"/>
    </source>
</evidence>
<dbReference type="GO" id="GO:0008716">
    <property type="term" value="F:D-alanine-D-alanine ligase activity"/>
    <property type="evidence" value="ECO:0007669"/>
    <property type="project" value="InterPro"/>
</dbReference>
<dbReference type="Proteomes" id="UP000663720">
    <property type="component" value="Chromosome"/>
</dbReference>
<protein>
    <submittedName>
        <fullName evidence="5">D-alanine--D-alanine ligase</fullName>
    </submittedName>
</protein>
<dbReference type="PANTHER" id="PTHR23132:SF23">
    <property type="entry name" value="D-ALANINE--D-ALANINE LIGASE B"/>
    <property type="match status" value="1"/>
</dbReference>
<feature type="domain" description="ATP-grasp" evidence="4">
    <location>
        <begin position="109"/>
        <end position="331"/>
    </location>
</feature>
<keyword evidence="3" id="KW-0547">Nucleotide-binding</keyword>
<dbReference type="RefSeq" id="WP_207691963.1">
    <property type="nucleotide sequence ID" value="NZ_CP061799.1"/>
</dbReference>
<name>A0A975B801_9BACT</name>
<dbReference type="SUPFAM" id="SSF56059">
    <property type="entry name" value="Glutathione synthetase ATP-binding domain-like"/>
    <property type="match status" value="1"/>
</dbReference>
<keyword evidence="3" id="KW-0067">ATP-binding</keyword>
<dbReference type="KEGG" id="dli:dnl_25940"/>
<dbReference type="EMBL" id="CP061799">
    <property type="protein sequence ID" value="QTA80297.1"/>
    <property type="molecule type" value="Genomic_DNA"/>
</dbReference>
<dbReference type="InterPro" id="IPR013815">
    <property type="entry name" value="ATP_grasp_subdomain_1"/>
</dbReference>
<dbReference type="Gene3D" id="3.30.1490.20">
    <property type="entry name" value="ATP-grasp fold, A domain"/>
    <property type="match status" value="1"/>
</dbReference>
<dbReference type="PROSITE" id="PS50975">
    <property type="entry name" value="ATP_GRASP"/>
    <property type="match status" value="1"/>
</dbReference>
<comment type="similarity">
    <text evidence="1">Belongs to the D-alanine--D-alanine ligase family.</text>
</comment>
<evidence type="ECO:0000256" key="2">
    <source>
        <dbReference type="ARBA" id="ARBA00022598"/>
    </source>
</evidence>
<evidence type="ECO:0000313" key="6">
    <source>
        <dbReference type="Proteomes" id="UP000663720"/>
    </source>
</evidence>
<dbReference type="Pfam" id="PF07478">
    <property type="entry name" value="Dala_Dala_lig_C"/>
    <property type="match status" value="1"/>
</dbReference>
<dbReference type="Gene3D" id="3.30.470.20">
    <property type="entry name" value="ATP-grasp fold, B domain"/>
    <property type="match status" value="1"/>
</dbReference>
<dbReference type="GO" id="GO:0005524">
    <property type="term" value="F:ATP binding"/>
    <property type="evidence" value="ECO:0007669"/>
    <property type="project" value="UniProtKB-UniRule"/>
</dbReference>
<evidence type="ECO:0000256" key="1">
    <source>
        <dbReference type="ARBA" id="ARBA00010871"/>
    </source>
</evidence>
<dbReference type="InterPro" id="IPR011095">
    <property type="entry name" value="Dala_Dala_lig_C"/>
</dbReference>
<proteinExistence type="inferred from homology"/>
<accession>A0A975B801</accession>
<dbReference type="GO" id="GO:0046872">
    <property type="term" value="F:metal ion binding"/>
    <property type="evidence" value="ECO:0007669"/>
    <property type="project" value="InterPro"/>
</dbReference>
<dbReference type="AlphaFoldDB" id="A0A975B801"/>
<evidence type="ECO:0000256" key="3">
    <source>
        <dbReference type="PROSITE-ProRule" id="PRU00409"/>
    </source>
</evidence>
<evidence type="ECO:0000259" key="4">
    <source>
        <dbReference type="PROSITE" id="PS50975"/>
    </source>
</evidence>